<dbReference type="PANTHER" id="PTHR35302">
    <property type="match status" value="1"/>
</dbReference>
<evidence type="ECO:0000313" key="2">
    <source>
        <dbReference type="EMBL" id="CAE8609458.1"/>
    </source>
</evidence>
<feature type="transmembrane region" description="Helical" evidence="1">
    <location>
        <begin position="165"/>
        <end position="186"/>
    </location>
</feature>
<reference evidence="2" key="1">
    <citation type="submission" date="2021-02" db="EMBL/GenBank/DDBJ databases">
        <authorList>
            <person name="Dougan E. K."/>
            <person name="Rhodes N."/>
            <person name="Thang M."/>
            <person name="Chan C."/>
        </authorList>
    </citation>
    <scope>NUCLEOTIDE SEQUENCE</scope>
</reference>
<dbReference type="EMBL" id="CAJNNV010024320">
    <property type="protein sequence ID" value="CAE8609458.1"/>
    <property type="molecule type" value="Genomic_DNA"/>
</dbReference>
<proteinExistence type="predicted"/>
<dbReference type="OrthoDB" id="447756at2759"/>
<evidence type="ECO:0000256" key="1">
    <source>
        <dbReference type="SAM" id="Phobius"/>
    </source>
</evidence>
<accession>A0A813FGB1</accession>
<sequence>MAPRTLHHRGARTAATLLAVGGAVWGVEATCRCFAALSQPQPSQRLRSGRAGSSRVALEAYEEMSAISGLSGFQGSQLSLWTTFGLFVVALPGVYSTIERTGQAKFVEKTYVMPGTAVGGLEMRSIAAGVVAYFTGLNYAIDDGKGKQNGRIRFVGNMKGSMSQALYLVSCVLGAAIATGFVLQSLFPDGPFGLDVNFWYSPAILSPYVGWYYWERAFRKDIVEIQLALTDDQTSMTLSALGDKVVVPFTTTRNDGLSVEALGGRVGQQSIPDWARVHPGVMEFCTRHPSFGLRFDFLGLEYKLHPSLQMRLQNVTPQGIIAESFVGVEDLIHVEGRAPLVVANFATKASQKLLFYAASLRLGDFLKDPWSRCASLMMGPSAAAGFHLQLFLPAALFLRIVAHTDVFPLCLKDWESLGKPSRALGKDPSIMLVGQLWESEADGTDIFCYADGTSCARQNSKIYDFEAALSAPNVCHFEDVPLHTSPREFWQSKCGPGSELLWFDLPL</sequence>
<dbReference type="Pfam" id="PF12046">
    <property type="entry name" value="CCB1"/>
    <property type="match status" value="1"/>
</dbReference>
<gene>
    <name evidence="2" type="ORF">PGLA1383_LOCUS27285</name>
</gene>
<keyword evidence="1" id="KW-1133">Transmembrane helix</keyword>
<feature type="transmembrane region" description="Helical" evidence="1">
    <location>
        <begin position="198"/>
        <end position="214"/>
    </location>
</feature>
<dbReference type="Proteomes" id="UP000654075">
    <property type="component" value="Unassembled WGS sequence"/>
</dbReference>
<name>A0A813FGB1_POLGL</name>
<dbReference type="InterPro" id="IPR021919">
    <property type="entry name" value="CCB1"/>
</dbReference>
<evidence type="ECO:0000313" key="3">
    <source>
        <dbReference type="Proteomes" id="UP000654075"/>
    </source>
</evidence>
<keyword evidence="1" id="KW-0472">Membrane</keyword>
<dbReference type="PANTHER" id="PTHR35302:SF1">
    <property type="entry name" value="PROTEIN COFACTOR ASSEMBLY OF COMPLEX C SUBUNIT B CCB1, CHLOROPLASTIC"/>
    <property type="match status" value="1"/>
</dbReference>
<organism evidence="2 3">
    <name type="scientific">Polarella glacialis</name>
    <name type="common">Dinoflagellate</name>
    <dbReference type="NCBI Taxonomy" id="89957"/>
    <lineage>
        <taxon>Eukaryota</taxon>
        <taxon>Sar</taxon>
        <taxon>Alveolata</taxon>
        <taxon>Dinophyceae</taxon>
        <taxon>Suessiales</taxon>
        <taxon>Suessiaceae</taxon>
        <taxon>Polarella</taxon>
    </lineage>
</organism>
<feature type="non-terminal residue" evidence="2">
    <location>
        <position position="1"/>
    </location>
</feature>
<comment type="caution">
    <text evidence="2">The sequence shown here is derived from an EMBL/GenBank/DDBJ whole genome shotgun (WGS) entry which is preliminary data.</text>
</comment>
<protein>
    <submittedName>
        <fullName evidence="2">Uncharacterized protein</fullName>
    </submittedName>
</protein>
<keyword evidence="3" id="KW-1185">Reference proteome</keyword>
<keyword evidence="1" id="KW-0812">Transmembrane</keyword>
<dbReference type="AlphaFoldDB" id="A0A813FGB1"/>